<protein>
    <submittedName>
        <fullName evidence="2">Cupin domain-containing protein</fullName>
    </submittedName>
</protein>
<gene>
    <name evidence="2" type="ORF">SAMN04488105_114153</name>
</gene>
<dbReference type="EMBL" id="FNAV01000014">
    <property type="protein sequence ID" value="SDF21286.1"/>
    <property type="molecule type" value="Genomic_DNA"/>
</dbReference>
<dbReference type="InterPro" id="IPR014710">
    <property type="entry name" value="RmlC-like_jellyroll"/>
</dbReference>
<sequence length="227" mass="24199">MTDATRQFPAVSPDAGVIRQVLADAPELMGVSISFEEGAQGALHSHPHVQSTFVESGRFRFHLAGKEFEVVPGDSFVIPSNATHGICLAPPIRFESTLTEGACRKPLMLFVTSKRSKQPEAAAQIVNCTLTEPSGIDALRDTRGLPAEKCAADRLIDAGLIKPEIVRAHKPPMEASGPAISPFKEPPELRVAFIDALEENSCEMIGAEDAAGAIIDATNNVPEAFDS</sequence>
<evidence type="ECO:0000313" key="2">
    <source>
        <dbReference type="EMBL" id="SDF21286.1"/>
    </source>
</evidence>
<feature type="domain" description="Cupin type-2" evidence="1">
    <location>
        <begin position="34"/>
        <end position="85"/>
    </location>
</feature>
<dbReference type="STRING" id="282683.SAMN04488105_114153"/>
<keyword evidence="3" id="KW-1185">Reference proteome</keyword>
<dbReference type="InterPro" id="IPR013096">
    <property type="entry name" value="Cupin_2"/>
</dbReference>
<dbReference type="AlphaFoldDB" id="A0A1G7J8T4"/>
<dbReference type="Pfam" id="PF07883">
    <property type="entry name" value="Cupin_2"/>
    <property type="match status" value="1"/>
</dbReference>
<organism evidence="2 3">
    <name type="scientific">Salipiger thiooxidans</name>
    <dbReference type="NCBI Taxonomy" id="282683"/>
    <lineage>
        <taxon>Bacteria</taxon>
        <taxon>Pseudomonadati</taxon>
        <taxon>Pseudomonadota</taxon>
        <taxon>Alphaproteobacteria</taxon>
        <taxon>Rhodobacterales</taxon>
        <taxon>Roseobacteraceae</taxon>
        <taxon>Salipiger</taxon>
    </lineage>
</organism>
<evidence type="ECO:0000259" key="1">
    <source>
        <dbReference type="Pfam" id="PF07883"/>
    </source>
</evidence>
<dbReference type="SUPFAM" id="SSF51182">
    <property type="entry name" value="RmlC-like cupins"/>
    <property type="match status" value="1"/>
</dbReference>
<dbReference type="Proteomes" id="UP000198994">
    <property type="component" value="Unassembled WGS sequence"/>
</dbReference>
<dbReference type="Gene3D" id="2.60.120.10">
    <property type="entry name" value="Jelly Rolls"/>
    <property type="match status" value="1"/>
</dbReference>
<name>A0A1G7J8T4_9RHOB</name>
<dbReference type="CDD" id="cd02238">
    <property type="entry name" value="cupin_KdgF"/>
    <property type="match status" value="1"/>
</dbReference>
<dbReference type="InterPro" id="IPR011051">
    <property type="entry name" value="RmlC_Cupin_sf"/>
</dbReference>
<dbReference type="Gene3D" id="3.40.190.10">
    <property type="entry name" value="Periplasmic binding protein-like II"/>
    <property type="match status" value="1"/>
</dbReference>
<reference evidence="3" key="1">
    <citation type="submission" date="2016-10" db="EMBL/GenBank/DDBJ databases">
        <authorList>
            <person name="Varghese N."/>
            <person name="Submissions S."/>
        </authorList>
    </citation>
    <scope>NUCLEOTIDE SEQUENCE [LARGE SCALE GENOMIC DNA]</scope>
    <source>
        <strain evidence="3">DSM 10146</strain>
    </source>
</reference>
<proteinExistence type="predicted"/>
<evidence type="ECO:0000313" key="3">
    <source>
        <dbReference type="Proteomes" id="UP000198994"/>
    </source>
</evidence>
<accession>A0A1G7J8T4</accession>